<evidence type="ECO:0000313" key="2">
    <source>
        <dbReference type="EMBL" id="KAJ7652927.1"/>
    </source>
</evidence>
<sequence>MPGQSNINEYHRRAPKPRIRSTPLLPASEIGVILPADVPIDFFTPEFYNALPLKERARYVNIGVAFPLAEFAFNKKHEDWKTMGKKRFMFIHGNDVLEEYDIPKAQEINGIPDSDVDNDEEVEINLENTDDDEDEEMDVDAELNSED</sequence>
<evidence type="ECO:0000313" key="3">
    <source>
        <dbReference type="Proteomes" id="UP001221757"/>
    </source>
</evidence>
<feature type="region of interest" description="Disordered" evidence="1">
    <location>
        <begin position="124"/>
        <end position="147"/>
    </location>
</feature>
<evidence type="ECO:0000256" key="1">
    <source>
        <dbReference type="SAM" id="MobiDB-lite"/>
    </source>
</evidence>
<gene>
    <name evidence="2" type="ORF">B0H17DRAFT_1268968</name>
</gene>
<accession>A0AAD7G3K9</accession>
<dbReference type="EMBL" id="JARKIE010000342">
    <property type="protein sequence ID" value="KAJ7652927.1"/>
    <property type="molecule type" value="Genomic_DNA"/>
</dbReference>
<protein>
    <submittedName>
        <fullName evidence="2">Uncharacterized protein</fullName>
    </submittedName>
</protein>
<organism evidence="2 3">
    <name type="scientific">Mycena rosella</name>
    <name type="common">Pink bonnet</name>
    <name type="synonym">Agaricus rosellus</name>
    <dbReference type="NCBI Taxonomy" id="1033263"/>
    <lineage>
        <taxon>Eukaryota</taxon>
        <taxon>Fungi</taxon>
        <taxon>Dikarya</taxon>
        <taxon>Basidiomycota</taxon>
        <taxon>Agaricomycotina</taxon>
        <taxon>Agaricomycetes</taxon>
        <taxon>Agaricomycetidae</taxon>
        <taxon>Agaricales</taxon>
        <taxon>Marasmiineae</taxon>
        <taxon>Mycenaceae</taxon>
        <taxon>Mycena</taxon>
    </lineage>
</organism>
<reference evidence="2" key="1">
    <citation type="submission" date="2023-03" db="EMBL/GenBank/DDBJ databases">
        <title>Massive genome expansion in bonnet fungi (Mycena s.s.) driven by repeated elements and novel gene families across ecological guilds.</title>
        <authorList>
            <consortium name="Lawrence Berkeley National Laboratory"/>
            <person name="Harder C.B."/>
            <person name="Miyauchi S."/>
            <person name="Viragh M."/>
            <person name="Kuo A."/>
            <person name="Thoen E."/>
            <person name="Andreopoulos B."/>
            <person name="Lu D."/>
            <person name="Skrede I."/>
            <person name="Drula E."/>
            <person name="Henrissat B."/>
            <person name="Morin E."/>
            <person name="Kohler A."/>
            <person name="Barry K."/>
            <person name="LaButti K."/>
            <person name="Morin E."/>
            <person name="Salamov A."/>
            <person name="Lipzen A."/>
            <person name="Mereny Z."/>
            <person name="Hegedus B."/>
            <person name="Baldrian P."/>
            <person name="Stursova M."/>
            <person name="Weitz H."/>
            <person name="Taylor A."/>
            <person name="Grigoriev I.V."/>
            <person name="Nagy L.G."/>
            <person name="Martin F."/>
            <person name="Kauserud H."/>
        </authorList>
    </citation>
    <scope>NUCLEOTIDE SEQUENCE</scope>
    <source>
        <strain evidence="2">CBHHK067</strain>
    </source>
</reference>
<name>A0AAD7G3K9_MYCRO</name>
<dbReference type="AlphaFoldDB" id="A0AAD7G3K9"/>
<comment type="caution">
    <text evidence="2">The sequence shown here is derived from an EMBL/GenBank/DDBJ whole genome shotgun (WGS) entry which is preliminary data.</text>
</comment>
<proteinExistence type="predicted"/>
<keyword evidence="3" id="KW-1185">Reference proteome</keyword>
<dbReference type="Proteomes" id="UP001221757">
    <property type="component" value="Unassembled WGS sequence"/>
</dbReference>